<feature type="signal peptide" evidence="3">
    <location>
        <begin position="1"/>
        <end position="20"/>
    </location>
</feature>
<evidence type="ECO:0000256" key="1">
    <source>
        <dbReference type="SAM" id="MobiDB-lite"/>
    </source>
</evidence>
<accession>A0A6J4J2S0</accession>
<keyword evidence="2" id="KW-0472">Membrane</keyword>
<gene>
    <name evidence="4" type="ORF">AVDCRST_MAG50-3110</name>
</gene>
<dbReference type="EMBL" id="CADCTF010000148">
    <property type="protein sequence ID" value="CAA9265435.1"/>
    <property type="molecule type" value="Genomic_DNA"/>
</dbReference>
<feature type="compositionally biased region" description="Basic and acidic residues" evidence="1">
    <location>
        <begin position="347"/>
        <end position="368"/>
    </location>
</feature>
<name>A0A6J4J2S0_9ACTN</name>
<feature type="region of interest" description="Disordered" evidence="1">
    <location>
        <begin position="327"/>
        <end position="375"/>
    </location>
</feature>
<evidence type="ECO:0008006" key="5">
    <source>
        <dbReference type="Google" id="ProtNLM"/>
    </source>
</evidence>
<keyword evidence="3" id="KW-0732">Signal</keyword>
<sequence length="375" mass="40043">MALLLAVTAQLLLLAEPAGAADEATVRVRSIEGQEVTLDVSPPASFGDTFLPASAFRVLEGDQPRQAAIRRWDDDDLQVVLVVDPILDAAALGSVRSSLIGFVRRLPPGTPVGVVVADERREPVPPSDDADDVIATLAGIRRARRGSMDASFLRALDQFPGRSERGVIVAVNGGHFERPGPASEALERRLPTTPVSSHLIDVRQAALGPADVPPPVWMGVTGRYTVAERPEELRPVLDRIVGELANTYEVRTTVQGVGAAPLSVEITAGANQAVGVTIADLEDPPKPPPAVVRRAGWVLPVLVGLAIGIVVLGALLYVPRRRRRRRGRSRRRGCAVRRAASGASRRGVADHCEPSPDLRRVTLGHHDLGQVPGHR</sequence>
<feature type="chain" id="PRO_5027028941" description="VWFA domain-containing protein" evidence="3">
    <location>
        <begin position="21"/>
        <end position="375"/>
    </location>
</feature>
<organism evidence="4">
    <name type="scientific">uncultured Acidimicrobiales bacterium</name>
    <dbReference type="NCBI Taxonomy" id="310071"/>
    <lineage>
        <taxon>Bacteria</taxon>
        <taxon>Bacillati</taxon>
        <taxon>Actinomycetota</taxon>
        <taxon>Acidimicrobiia</taxon>
        <taxon>Acidimicrobiales</taxon>
        <taxon>environmental samples</taxon>
    </lineage>
</organism>
<evidence type="ECO:0000256" key="3">
    <source>
        <dbReference type="SAM" id="SignalP"/>
    </source>
</evidence>
<protein>
    <recommendedName>
        <fullName evidence="5">VWFA domain-containing protein</fullName>
    </recommendedName>
</protein>
<evidence type="ECO:0000256" key="2">
    <source>
        <dbReference type="SAM" id="Phobius"/>
    </source>
</evidence>
<keyword evidence="2" id="KW-0812">Transmembrane</keyword>
<proteinExistence type="predicted"/>
<evidence type="ECO:0000313" key="4">
    <source>
        <dbReference type="EMBL" id="CAA9265435.1"/>
    </source>
</evidence>
<reference evidence="4" key="1">
    <citation type="submission" date="2020-02" db="EMBL/GenBank/DDBJ databases">
        <authorList>
            <person name="Meier V. D."/>
        </authorList>
    </citation>
    <scope>NUCLEOTIDE SEQUENCE</scope>
    <source>
        <strain evidence="4">AVDCRST_MAG50</strain>
    </source>
</reference>
<keyword evidence="2" id="KW-1133">Transmembrane helix</keyword>
<feature type="transmembrane region" description="Helical" evidence="2">
    <location>
        <begin position="297"/>
        <end position="318"/>
    </location>
</feature>
<feature type="compositionally biased region" description="Low complexity" evidence="1">
    <location>
        <begin position="336"/>
        <end position="346"/>
    </location>
</feature>
<dbReference type="AlphaFoldDB" id="A0A6J4J2S0"/>